<evidence type="ECO:0000313" key="1">
    <source>
        <dbReference type="EMBL" id="PVZ96633.1"/>
    </source>
</evidence>
<protein>
    <submittedName>
        <fullName evidence="1">Uncharacterized protein</fullName>
    </submittedName>
</protein>
<sequence>MNNEQINSFANHSFADKQTNFFSNQMSVQEHVNLFSNQTPIPEQAPIWLNTFMAEFQKLHSLANRIDRVEENIKNLISNAIKDESPLDDSKRRAFISPFQKTLQCKEGLHQLSDIQYRLSGLTRPLDYFTHKVITDPIQRLTAESVIQYNKTMRVLLAVVATKISQIQINNAHRAMGIKDKPIQILKNAPSQPIGTKQMAEQISASQAVNKIINGYKDNSKKGY</sequence>
<name>A0A2U1IUZ8_SMIAN</name>
<feature type="non-terminal residue" evidence="1">
    <location>
        <position position="224"/>
    </location>
</feature>
<reference evidence="1 2" key="1">
    <citation type="journal article" date="2018" name="MBio">
        <title>Comparative Genomics Reveals the Core Gene Toolbox for the Fungus-Insect Symbiosis.</title>
        <authorList>
            <person name="Wang Y."/>
            <person name="Stata M."/>
            <person name="Wang W."/>
            <person name="Stajich J.E."/>
            <person name="White M.M."/>
            <person name="Moncalvo J.M."/>
        </authorList>
    </citation>
    <scope>NUCLEOTIDE SEQUENCE [LARGE SCALE GENOMIC DNA]</scope>
    <source>
        <strain evidence="1 2">AUS-126-30</strain>
    </source>
</reference>
<comment type="caution">
    <text evidence="1">The sequence shown here is derived from an EMBL/GenBank/DDBJ whole genome shotgun (WGS) entry which is preliminary data.</text>
</comment>
<accession>A0A2U1IUZ8</accession>
<dbReference type="EMBL" id="MBFU01001224">
    <property type="protein sequence ID" value="PVZ96633.1"/>
    <property type="molecule type" value="Genomic_DNA"/>
</dbReference>
<proteinExistence type="predicted"/>
<keyword evidence="2" id="KW-1185">Reference proteome</keyword>
<dbReference type="Proteomes" id="UP000245591">
    <property type="component" value="Unassembled WGS sequence"/>
</dbReference>
<gene>
    <name evidence="1" type="ORF">BB558_007447</name>
</gene>
<dbReference type="AlphaFoldDB" id="A0A2U1IUZ8"/>
<evidence type="ECO:0000313" key="2">
    <source>
        <dbReference type="Proteomes" id="UP000245591"/>
    </source>
</evidence>
<organism evidence="1 2">
    <name type="scientific">Smittium angustum</name>
    <dbReference type="NCBI Taxonomy" id="133377"/>
    <lineage>
        <taxon>Eukaryota</taxon>
        <taxon>Fungi</taxon>
        <taxon>Fungi incertae sedis</taxon>
        <taxon>Zoopagomycota</taxon>
        <taxon>Kickxellomycotina</taxon>
        <taxon>Harpellomycetes</taxon>
        <taxon>Harpellales</taxon>
        <taxon>Legeriomycetaceae</taxon>
        <taxon>Smittium</taxon>
    </lineage>
</organism>